<proteinExistence type="predicted"/>
<sequence length="222" mass="24849">MNGFFVFIVYLPLIVSTSAPIPCCWYKQWEGFVAQKHGVYDSVGNFASVADIQGTIHMDYNRLMVVNDLVMTNASQVFALSSIEDYNKNVSYTIISGQCYKAPLRGRLQDNCVPENSHYLGNHSYLGIVADTWILPYYSKILTTSVRMTVTRDGCIPIQEVLLTISSTSSLSFINMMNITQGIVDPNIFNIPSICQQTPIHSSQVPLMDLVGLHSFVKYKIV</sequence>
<dbReference type="GO" id="GO:0005576">
    <property type="term" value="C:extracellular region"/>
    <property type="evidence" value="ECO:0007669"/>
    <property type="project" value="InterPro"/>
</dbReference>
<reference evidence="3" key="1">
    <citation type="submission" date="2025-08" db="UniProtKB">
        <authorList>
            <consortium name="RefSeq"/>
        </authorList>
    </citation>
    <scope>IDENTIFICATION</scope>
</reference>
<dbReference type="InterPro" id="IPR001299">
    <property type="entry name" value="Ependymin"/>
</dbReference>
<name>A0A9W3BPE1_BIOGL</name>
<keyword evidence="2" id="KW-1185">Reference proteome</keyword>
<organism evidence="2 3">
    <name type="scientific">Biomphalaria glabrata</name>
    <name type="common">Bloodfluke planorb</name>
    <name type="synonym">Freshwater snail</name>
    <dbReference type="NCBI Taxonomy" id="6526"/>
    <lineage>
        <taxon>Eukaryota</taxon>
        <taxon>Metazoa</taxon>
        <taxon>Spiralia</taxon>
        <taxon>Lophotrochozoa</taxon>
        <taxon>Mollusca</taxon>
        <taxon>Gastropoda</taxon>
        <taxon>Heterobranchia</taxon>
        <taxon>Euthyneura</taxon>
        <taxon>Panpulmonata</taxon>
        <taxon>Hygrophila</taxon>
        <taxon>Lymnaeoidea</taxon>
        <taxon>Planorbidae</taxon>
        <taxon>Biomphalaria</taxon>
    </lineage>
</organism>
<evidence type="ECO:0000256" key="1">
    <source>
        <dbReference type="SAM" id="SignalP"/>
    </source>
</evidence>
<dbReference type="Proteomes" id="UP001165740">
    <property type="component" value="Chromosome 10"/>
</dbReference>
<dbReference type="Pfam" id="PF00811">
    <property type="entry name" value="Ependymin"/>
    <property type="match status" value="1"/>
</dbReference>
<feature type="chain" id="PRO_5040886063" evidence="1">
    <location>
        <begin position="19"/>
        <end position="222"/>
    </location>
</feature>
<evidence type="ECO:0000313" key="2">
    <source>
        <dbReference type="Proteomes" id="UP001165740"/>
    </source>
</evidence>
<dbReference type="GO" id="GO:0005764">
    <property type="term" value="C:lysosome"/>
    <property type="evidence" value="ECO:0007669"/>
    <property type="project" value="TreeGrafter"/>
</dbReference>
<protein>
    <submittedName>
        <fullName evidence="3">Uncharacterized protein LOC106059609</fullName>
    </submittedName>
</protein>
<gene>
    <name evidence="3" type="primary">LOC106059609</name>
</gene>
<accession>A0A9W3BPE1</accession>
<dbReference type="PANTHER" id="PTHR10697">
    <property type="entry name" value="MAMMALIAN EPENDYMIN-RELATED PROTEIN 1"/>
    <property type="match status" value="1"/>
</dbReference>
<dbReference type="PANTHER" id="PTHR10697:SF13">
    <property type="entry name" value="RICIN B LECTIN DOMAIN-CONTAINING PROTEIN"/>
    <property type="match status" value="1"/>
</dbReference>
<dbReference type="GO" id="GO:0007160">
    <property type="term" value="P:cell-matrix adhesion"/>
    <property type="evidence" value="ECO:0007669"/>
    <property type="project" value="InterPro"/>
</dbReference>
<dbReference type="GeneID" id="106059609"/>
<evidence type="ECO:0000313" key="3">
    <source>
        <dbReference type="RefSeq" id="XP_055901266.1"/>
    </source>
</evidence>
<dbReference type="OrthoDB" id="6084362at2759"/>
<dbReference type="GO" id="GO:0005509">
    <property type="term" value="F:calcium ion binding"/>
    <property type="evidence" value="ECO:0007669"/>
    <property type="project" value="InterPro"/>
</dbReference>
<feature type="signal peptide" evidence="1">
    <location>
        <begin position="1"/>
        <end position="18"/>
    </location>
</feature>
<dbReference type="AlphaFoldDB" id="A0A9W3BPE1"/>
<dbReference type="RefSeq" id="XP_055901266.1">
    <property type="nucleotide sequence ID" value="XM_056045291.1"/>
</dbReference>
<keyword evidence="1" id="KW-0732">Signal</keyword>
<dbReference type="OMA" id="SMMVMSY"/>